<dbReference type="SUPFAM" id="SSF53098">
    <property type="entry name" value="Ribonuclease H-like"/>
    <property type="match status" value="1"/>
</dbReference>
<protein>
    <recommendedName>
        <fullName evidence="3">Exonuclease domain-containing protein</fullName>
    </recommendedName>
</protein>
<reference evidence="2" key="1">
    <citation type="journal article" date="2019" name="Int. J. Syst. Evol. Microbiol.">
        <title>The Global Catalogue of Microorganisms (GCM) 10K type strain sequencing project: providing services to taxonomists for standard genome sequencing and annotation.</title>
        <authorList>
            <consortium name="The Broad Institute Genomics Platform"/>
            <consortium name="The Broad Institute Genome Sequencing Center for Infectious Disease"/>
            <person name="Wu L."/>
            <person name="Ma J."/>
        </authorList>
    </citation>
    <scope>NUCLEOTIDE SEQUENCE [LARGE SCALE GENOMIC DNA]</scope>
    <source>
        <strain evidence="2">NBRC 111756</strain>
    </source>
</reference>
<evidence type="ECO:0000313" key="2">
    <source>
        <dbReference type="Proteomes" id="UP001596422"/>
    </source>
</evidence>
<dbReference type="EMBL" id="JBHSWE010000001">
    <property type="protein sequence ID" value="MFC6668866.1"/>
    <property type="molecule type" value="Genomic_DNA"/>
</dbReference>
<organism evidence="1 2">
    <name type="scientific">Marinobacterium aestuariivivens</name>
    <dbReference type="NCBI Taxonomy" id="1698799"/>
    <lineage>
        <taxon>Bacteria</taxon>
        <taxon>Pseudomonadati</taxon>
        <taxon>Pseudomonadota</taxon>
        <taxon>Gammaproteobacteria</taxon>
        <taxon>Oceanospirillales</taxon>
        <taxon>Oceanospirillaceae</taxon>
        <taxon>Marinobacterium</taxon>
    </lineage>
</organism>
<keyword evidence="2" id="KW-1185">Reference proteome</keyword>
<sequence length="163" mass="18164">MIDLVCLDFEASGLGPRSYPIEVAWRDPAAGAEDSFLISPDGVTGWGDWCEIAEGIHGIPRTRLLAEGLAPETACKRLNQALEGRTLYCDALEFDLFWLRRLYDAAGMRPLFRLEGLESRLEGDRLERFLECIAGQKRRHRALDDVTDLISALEYAFAGQSSG</sequence>
<comment type="caution">
    <text evidence="1">The sequence shown here is derived from an EMBL/GenBank/DDBJ whole genome shotgun (WGS) entry which is preliminary data.</text>
</comment>
<accession>A0ABW1ZVH2</accession>
<dbReference type="InterPro" id="IPR012337">
    <property type="entry name" value="RNaseH-like_sf"/>
</dbReference>
<evidence type="ECO:0008006" key="3">
    <source>
        <dbReference type="Google" id="ProtNLM"/>
    </source>
</evidence>
<dbReference type="InterPro" id="IPR036397">
    <property type="entry name" value="RNaseH_sf"/>
</dbReference>
<dbReference type="Proteomes" id="UP001596422">
    <property type="component" value="Unassembled WGS sequence"/>
</dbReference>
<dbReference type="RefSeq" id="WP_379907424.1">
    <property type="nucleotide sequence ID" value="NZ_JBHSWE010000001.1"/>
</dbReference>
<evidence type="ECO:0000313" key="1">
    <source>
        <dbReference type="EMBL" id="MFC6668866.1"/>
    </source>
</evidence>
<proteinExistence type="predicted"/>
<name>A0ABW1ZVH2_9GAMM</name>
<dbReference type="Gene3D" id="3.30.420.10">
    <property type="entry name" value="Ribonuclease H-like superfamily/Ribonuclease H"/>
    <property type="match status" value="1"/>
</dbReference>
<gene>
    <name evidence="1" type="ORF">ACFQDL_01145</name>
</gene>